<dbReference type="InterPro" id="IPR055287">
    <property type="entry name" value="IL-16-like"/>
</dbReference>
<evidence type="ECO:0000313" key="3">
    <source>
        <dbReference type="Proteomes" id="UP001162164"/>
    </source>
</evidence>
<dbReference type="SMART" id="SM00228">
    <property type="entry name" value="PDZ"/>
    <property type="match status" value="2"/>
</dbReference>
<accession>A0ABQ9K607</accession>
<evidence type="ECO:0000259" key="1">
    <source>
        <dbReference type="PROSITE" id="PS50106"/>
    </source>
</evidence>
<sequence length="383" mass="42933">KKSIRLKYSPIKNENYVKQSQDFSDNCYSKFRNMKLDEANGRIKVESSKISEKDFKCIRLKVARNETTVGIKIGMSSGQNNIMTYTITDILPNSIADRNGNLRIGDEVIKLNGTRIKGCPQTVAKRYLEPKNGELEIIIARPLSPSPCKVSCKRRNSFLKENTLKLPLFNPIKVAVSPKNMESSKIRKYSVSSSLSSNYVNKNRLVGLNDILNVKNGDEFESKVSFSEKPRITKEDVFKKPSNTVSTPKIITGMKKFSQSSDTYGRSRGIHYSANKMENDKYKRRTVVFHKGPGNKSLGFSIVGGKDSPRGPMGIYVKTIFQQGQAAESGVIREGDEIISINGTPFKGLSHQEAVSLFKNIKCGEVIMEISCRQHYKLFSSSL</sequence>
<feature type="domain" description="PDZ" evidence="1">
    <location>
        <begin position="286"/>
        <end position="360"/>
    </location>
</feature>
<protein>
    <recommendedName>
        <fullName evidence="1">PDZ domain-containing protein</fullName>
    </recommendedName>
</protein>
<dbReference type="PANTHER" id="PTHR48484">
    <property type="entry name" value="PRO-INTERLEUKIN-16"/>
    <property type="match status" value="1"/>
</dbReference>
<feature type="non-terminal residue" evidence="2">
    <location>
        <position position="1"/>
    </location>
</feature>
<dbReference type="Pfam" id="PF00595">
    <property type="entry name" value="PDZ"/>
    <property type="match status" value="2"/>
</dbReference>
<organism evidence="2 3">
    <name type="scientific">Molorchus minor</name>
    <dbReference type="NCBI Taxonomy" id="1323400"/>
    <lineage>
        <taxon>Eukaryota</taxon>
        <taxon>Metazoa</taxon>
        <taxon>Ecdysozoa</taxon>
        <taxon>Arthropoda</taxon>
        <taxon>Hexapoda</taxon>
        <taxon>Insecta</taxon>
        <taxon>Pterygota</taxon>
        <taxon>Neoptera</taxon>
        <taxon>Endopterygota</taxon>
        <taxon>Coleoptera</taxon>
        <taxon>Polyphaga</taxon>
        <taxon>Cucujiformia</taxon>
        <taxon>Chrysomeloidea</taxon>
        <taxon>Cerambycidae</taxon>
        <taxon>Lamiinae</taxon>
        <taxon>Monochamini</taxon>
        <taxon>Molorchus</taxon>
    </lineage>
</organism>
<dbReference type="PROSITE" id="PS50106">
    <property type="entry name" value="PDZ"/>
    <property type="match status" value="2"/>
</dbReference>
<dbReference type="Gene3D" id="2.30.42.10">
    <property type="match status" value="2"/>
</dbReference>
<comment type="caution">
    <text evidence="2">The sequence shown here is derived from an EMBL/GenBank/DDBJ whole genome shotgun (WGS) entry which is preliminary data.</text>
</comment>
<reference evidence="2" key="1">
    <citation type="journal article" date="2023" name="Insect Mol. Biol.">
        <title>Genome sequencing provides insights into the evolution of gene families encoding plant cell wall-degrading enzymes in longhorned beetles.</title>
        <authorList>
            <person name="Shin N.R."/>
            <person name="Okamura Y."/>
            <person name="Kirsch R."/>
            <person name="Pauchet Y."/>
        </authorList>
    </citation>
    <scope>NUCLEOTIDE SEQUENCE</scope>
    <source>
        <strain evidence="2">MMC_N1</strain>
    </source>
</reference>
<dbReference type="CDD" id="cd00136">
    <property type="entry name" value="PDZ_canonical"/>
    <property type="match status" value="1"/>
</dbReference>
<dbReference type="InterPro" id="IPR036034">
    <property type="entry name" value="PDZ_sf"/>
</dbReference>
<dbReference type="Proteomes" id="UP001162164">
    <property type="component" value="Unassembled WGS sequence"/>
</dbReference>
<dbReference type="EMBL" id="JAPWTJ010000006">
    <property type="protein sequence ID" value="KAJ8985888.1"/>
    <property type="molecule type" value="Genomic_DNA"/>
</dbReference>
<dbReference type="CDD" id="cd06759">
    <property type="entry name" value="PDZ3_PDZD2-PDZ1_hPro-IL-16-like"/>
    <property type="match status" value="1"/>
</dbReference>
<feature type="domain" description="PDZ" evidence="1">
    <location>
        <begin position="57"/>
        <end position="143"/>
    </location>
</feature>
<dbReference type="PANTHER" id="PTHR48484:SF2">
    <property type="entry name" value="PRO-INTERLEUKIN-16"/>
    <property type="match status" value="1"/>
</dbReference>
<proteinExistence type="predicted"/>
<dbReference type="InterPro" id="IPR001478">
    <property type="entry name" value="PDZ"/>
</dbReference>
<gene>
    <name evidence="2" type="ORF">NQ317_006262</name>
</gene>
<evidence type="ECO:0000313" key="2">
    <source>
        <dbReference type="EMBL" id="KAJ8985888.1"/>
    </source>
</evidence>
<keyword evidence="3" id="KW-1185">Reference proteome</keyword>
<dbReference type="SUPFAM" id="SSF50156">
    <property type="entry name" value="PDZ domain-like"/>
    <property type="match status" value="2"/>
</dbReference>
<name>A0ABQ9K607_9CUCU</name>